<feature type="region of interest" description="Disordered" evidence="1">
    <location>
        <begin position="65"/>
        <end position="88"/>
    </location>
</feature>
<reference evidence="2 3" key="1">
    <citation type="submission" date="2021-03" db="EMBL/GenBank/DDBJ databases">
        <title>Antimicrobial resistance genes in bacteria isolated from Japanese honey, and their potential for conferring macrolide and lincosamide resistance in the American foulbrood pathogen Paenibacillus larvae.</title>
        <authorList>
            <person name="Okamoto M."/>
            <person name="Kumagai M."/>
            <person name="Kanamori H."/>
            <person name="Takamatsu D."/>
        </authorList>
    </citation>
    <scope>NUCLEOTIDE SEQUENCE [LARGE SCALE GENOMIC DNA]</scope>
    <source>
        <strain evidence="2 3">J21TS7</strain>
    </source>
</reference>
<name>A0ABQ4LC19_9BACL</name>
<evidence type="ECO:0000256" key="1">
    <source>
        <dbReference type="SAM" id="MobiDB-lite"/>
    </source>
</evidence>
<keyword evidence="3" id="KW-1185">Reference proteome</keyword>
<dbReference type="EMBL" id="BORU01000001">
    <property type="protein sequence ID" value="GIO54104.1"/>
    <property type="molecule type" value="Genomic_DNA"/>
</dbReference>
<accession>A0ABQ4LC19</accession>
<comment type="caution">
    <text evidence="2">The sequence shown here is derived from an EMBL/GenBank/DDBJ whole genome shotgun (WGS) entry which is preliminary data.</text>
</comment>
<organism evidence="2 3">
    <name type="scientific">Paenibacillus cineris</name>
    <dbReference type="NCBI Taxonomy" id="237530"/>
    <lineage>
        <taxon>Bacteria</taxon>
        <taxon>Bacillati</taxon>
        <taxon>Bacillota</taxon>
        <taxon>Bacilli</taxon>
        <taxon>Bacillales</taxon>
        <taxon>Paenibacillaceae</taxon>
        <taxon>Paenibacillus</taxon>
    </lineage>
</organism>
<feature type="compositionally biased region" description="Polar residues" evidence="1">
    <location>
        <begin position="66"/>
        <end position="75"/>
    </location>
</feature>
<evidence type="ECO:0000313" key="3">
    <source>
        <dbReference type="Proteomes" id="UP000676601"/>
    </source>
</evidence>
<dbReference type="Proteomes" id="UP000676601">
    <property type="component" value="Unassembled WGS sequence"/>
</dbReference>
<evidence type="ECO:0000313" key="2">
    <source>
        <dbReference type="EMBL" id="GIO54104.1"/>
    </source>
</evidence>
<proteinExistence type="predicted"/>
<gene>
    <name evidence="2" type="ORF">J21TS7_24220</name>
</gene>
<protein>
    <submittedName>
        <fullName evidence="2">Uncharacterized protein</fullName>
    </submittedName>
</protein>
<sequence length="88" mass="9785">MFLFFWYQTLGGETRAPNSFMGISFRHSIIFGLIKADICKQDAALTGIIQKIMEDPANCKPEYQEQETNVNSSGVQVHAAETRSSTAP</sequence>